<keyword evidence="7" id="KW-1185">Reference proteome</keyword>
<reference evidence="6" key="1">
    <citation type="submission" date="2020-09" db="EMBL/GenBank/DDBJ databases">
        <title>Whole genome shotgun sequence of Streptomyces xanthophaeus NBRC 12829.</title>
        <authorList>
            <person name="Komaki H."/>
            <person name="Tamura T."/>
        </authorList>
    </citation>
    <scope>NUCLEOTIDE SEQUENCE</scope>
    <source>
        <strain evidence="6">NBRC 12829</strain>
    </source>
</reference>
<keyword evidence="1 3" id="KW-0853">WD repeat</keyword>
<evidence type="ECO:0000256" key="1">
    <source>
        <dbReference type="ARBA" id="ARBA00022574"/>
    </source>
</evidence>
<feature type="repeat" description="WD" evidence="3">
    <location>
        <begin position="764"/>
        <end position="798"/>
    </location>
</feature>
<dbReference type="InterPro" id="IPR001680">
    <property type="entry name" value="WD40_rpt"/>
</dbReference>
<dbReference type="Proteomes" id="UP000600026">
    <property type="component" value="Unassembled WGS sequence"/>
</dbReference>
<feature type="repeat" description="WD" evidence="3">
    <location>
        <begin position="987"/>
        <end position="1030"/>
    </location>
</feature>
<dbReference type="Pfam" id="PF00089">
    <property type="entry name" value="Trypsin"/>
    <property type="match status" value="1"/>
</dbReference>
<dbReference type="Gene3D" id="2.40.10.10">
    <property type="entry name" value="Trypsin-like serine proteases"/>
    <property type="match status" value="1"/>
</dbReference>
<dbReference type="InterPro" id="IPR001254">
    <property type="entry name" value="Trypsin_dom"/>
</dbReference>
<feature type="repeat" description="WD" evidence="3">
    <location>
        <begin position="808"/>
        <end position="842"/>
    </location>
</feature>
<dbReference type="InterPro" id="IPR015943">
    <property type="entry name" value="WD40/YVTN_repeat-like_dom_sf"/>
</dbReference>
<evidence type="ECO:0000259" key="5">
    <source>
        <dbReference type="Pfam" id="PF00089"/>
    </source>
</evidence>
<dbReference type="InterPro" id="IPR043504">
    <property type="entry name" value="Peptidase_S1_PA_chymotrypsin"/>
</dbReference>
<feature type="repeat" description="WD" evidence="3">
    <location>
        <begin position="1295"/>
        <end position="1329"/>
    </location>
</feature>
<evidence type="ECO:0000256" key="2">
    <source>
        <dbReference type="ARBA" id="ARBA00022737"/>
    </source>
</evidence>
<dbReference type="InterPro" id="IPR027417">
    <property type="entry name" value="P-loop_NTPase"/>
</dbReference>
<organism evidence="6 7">
    <name type="scientific">Streptomyces xanthophaeus</name>
    <dbReference type="NCBI Taxonomy" id="67385"/>
    <lineage>
        <taxon>Bacteria</taxon>
        <taxon>Bacillati</taxon>
        <taxon>Actinomycetota</taxon>
        <taxon>Actinomycetes</taxon>
        <taxon>Kitasatosporales</taxon>
        <taxon>Streptomycetaceae</taxon>
        <taxon>Streptomyces</taxon>
    </lineage>
</organism>
<protein>
    <recommendedName>
        <fullName evidence="5">Peptidase S1 domain-containing protein</fullName>
    </recommendedName>
</protein>
<dbReference type="InterPro" id="IPR011047">
    <property type="entry name" value="Quinoprotein_ADH-like_sf"/>
</dbReference>
<gene>
    <name evidence="6" type="ORF">Sxan_39760</name>
</gene>
<feature type="repeat" description="WD" evidence="3">
    <location>
        <begin position="897"/>
        <end position="940"/>
    </location>
</feature>
<dbReference type="Pfam" id="PF00400">
    <property type="entry name" value="WD40"/>
    <property type="match status" value="6"/>
</dbReference>
<dbReference type="InterPro" id="IPR009003">
    <property type="entry name" value="Peptidase_S1_PA"/>
</dbReference>
<dbReference type="CDD" id="cd00200">
    <property type="entry name" value="WD40"/>
    <property type="match status" value="1"/>
</dbReference>
<dbReference type="PANTHER" id="PTHR19848:SF8">
    <property type="entry name" value="F-BOX AND WD REPEAT DOMAIN CONTAINING 7"/>
    <property type="match status" value="1"/>
</dbReference>
<dbReference type="EMBL" id="BNEE01000006">
    <property type="protein sequence ID" value="GHI86612.1"/>
    <property type="molecule type" value="Genomic_DNA"/>
</dbReference>
<dbReference type="InterPro" id="IPR036322">
    <property type="entry name" value="WD40_repeat_dom_sf"/>
</dbReference>
<feature type="region of interest" description="Disordered" evidence="4">
    <location>
        <begin position="1"/>
        <end position="20"/>
    </location>
</feature>
<evidence type="ECO:0000256" key="3">
    <source>
        <dbReference type="PROSITE-ProRule" id="PRU00221"/>
    </source>
</evidence>
<evidence type="ECO:0000313" key="6">
    <source>
        <dbReference type="EMBL" id="GHI86612.1"/>
    </source>
</evidence>
<dbReference type="PRINTS" id="PR00320">
    <property type="entry name" value="GPROTEINBRPT"/>
</dbReference>
<accession>A0A919LG15</accession>
<evidence type="ECO:0000313" key="7">
    <source>
        <dbReference type="Proteomes" id="UP000600026"/>
    </source>
</evidence>
<comment type="caution">
    <text evidence="6">The sequence shown here is derived from an EMBL/GenBank/DDBJ whole genome shotgun (WGS) entry which is preliminary data.</text>
</comment>
<dbReference type="GO" id="GO:0004252">
    <property type="term" value="F:serine-type endopeptidase activity"/>
    <property type="evidence" value="ECO:0007669"/>
    <property type="project" value="InterPro"/>
</dbReference>
<dbReference type="SMART" id="SM00320">
    <property type="entry name" value="WD40"/>
    <property type="match status" value="9"/>
</dbReference>
<dbReference type="PANTHER" id="PTHR19848">
    <property type="entry name" value="WD40 REPEAT PROTEIN"/>
    <property type="match status" value="1"/>
</dbReference>
<dbReference type="SUPFAM" id="SSF50978">
    <property type="entry name" value="WD40 repeat-like"/>
    <property type="match status" value="1"/>
</dbReference>
<dbReference type="SUPFAM" id="SSF50998">
    <property type="entry name" value="Quinoprotein alcohol dehydrogenase-like"/>
    <property type="match status" value="1"/>
</dbReference>
<evidence type="ECO:0000256" key="4">
    <source>
        <dbReference type="SAM" id="MobiDB-lite"/>
    </source>
</evidence>
<feature type="domain" description="Peptidase S1" evidence="5">
    <location>
        <begin position="13"/>
        <end position="134"/>
    </location>
</feature>
<dbReference type="PROSITE" id="PS50294">
    <property type="entry name" value="WD_REPEATS_REGION"/>
    <property type="match status" value="2"/>
</dbReference>
<dbReference type="SUPFAM" id="SSF50494">
    <property type="entry name" value="Trypsin-like serine proteases"/>
    <property type="match status" value="1"/>
</dbReference>
<proteinExistence type="predicted"/>
<sequence length="1403" mass="150025">MGGSATGLVMDNQRSRPTKDSWVAAVHGSDTDEASLGSAFVLDAHRVLSCAHVVRAAVDAGAGLWVAFPKAEEHDTVRIPVREIVLPPAARQRTQDVAVLRLAGPVPASRIPRLRCPSPDDMVGRDWWAFGFPGGEVLGNSAAGVIGEALGYGWARLDTQSRYTVKSGFSGSAMWSPEYDAIVGMVGQASGEGDARALSLWQVDRIFPEEGIAGLAAWTVEAAGESALASWGWALGTDPEAPRHWRPRARGVGIDTEKGFRFRGRTAALTTIVDWIEDLPARKALVVTGSPGVGKSAVLGRIVTTADREIADMLPSDDTAVRTPVGSISCAVHAKGKTALDVAVEIAAAASAALPDDIEYLPENLREALKVRASARDDGVPPDFTVVIDALDEAVTPQQARLIIRRIITPLVETCTDLNIRVIVGSRRRDDAGDLLASFGRALSLVDLDEPRFFEQGDLRSYTLATLQIRGDERHDSPYADHLTAEPVASRIAEMADRNFLVAGLVARAHGLHDREAVRPEEIAFIPTVDGALRDYLDRIQPVHGCAAGSVLTALAFAEAPGFSLALWRLAIVALGGPVIPEDALSAFARSSAANFLVESGGERRDTVYRLFHQALDDTLISARAELHTRREDERALARAMIAEGERAGWEHADQYVHRSLSGHAEAGGVLDELLIKEEYLLHADLRRLLPMTDRADSELAVSRAKFIRRTPQALNAGPSQRIALFSVTEAQQGLGRVYRELALSAPYRARWSTVVPGREEAVLDGHTRWSYALHTLTAGGRELMASAGGDGTVRIWDPVLGEVLHVMEGHTDEVRSIASVRLGTTEALASAGRDGKIRLWDPLVGEPLGEIDGDANGYSALCSFTCDGRPLLAAARTADFTVQLFDPATGERIAAFEGHDDWVTSLCAITLDGVTLLASAGEDGVTRLWDPATGATRWSVSHLGNWQWTTDLCAIEVRGRTLIAGAGYDDVIRLWDARDGDEVGSLSEHDGAVLALCATALDGRPVLVSAGADETVRLWDPETGAQLSLWHGHAGSVYSVCALHAGSQVRLASSGDDRVIHIWDPASGEPTALAEDEEEDTFDVACVARTASGMLMATARVNGRETEIRDPVSWDKVRSLPTGAVQAICRVTVAGRSYFAVAAQEIALWDPETGEQTGLFKHPHLLYLYVNSLCAIRFGTTPVLVASAGTSLYFWDLAREQPVHACEIGKAGAGAICPVPVRGQLAIAGITFNGRVAVWDTGSGKQVARMSAGRAAFTAQCAVRVGGQVLLATGTEFGVIQLWDVCAQKPVAVLEGHSARVQQLWVSVVDGRTVLVSAGDDRSLRVWDPECARPLVDIPVHHVIQCAAQAGSDITVSLNAGTLGVRLDLTGRHPGPAESRGNAFPGNREARAAAQNGHASRR</sequence>
<dbReference type="SUPFAM" id="SSF52540">
    <property type="entry name" value="P-loop containing nucleoside triphosphate hydrolases"/>
    <property type="match status" value="1"/>
</dbReference>
<dbReference type="OrthoDB" id="218695at2"/>
<name>A0A919LG15_9ACTN</name>
<dbReference type="RefSeq" id="WP_051859154.1">
    <property type="nucleotide sequence ID" value="NZ_BNEE01000006.1"/>
</dbReference>
<dbReference type="Gene3D" id="2.130.10.10">
    <property type="entry name" value="YVTN repeat-like/Quinoprotein amine dehydrogenase"/>
    <property type="match status" value="3"/>
</dbReference>
<keyword evidence="2" id="KW-0677">Repeat</keyword>
<dbReference type="GO" id="GO:0006508">
    <property type="term" value="P:proteolysis"/>
    <property type="evidence" value="ECO:0007669"/>
    <property type="project" value="InterPro"/>
</dbReference>
<dbReference type="InterPro" id="IPR020472">
    <property type="entry name" value="WD40_PAC1"/>
</dbReference>
<dbReference type="PROSITE" id="PS50082">
    <property type="entry name" value="WD_REPEATS_2"/>
    <property type="match status" value="6"/>
</dbReference>
<feature type="repeat" description="WD" evidence="3">
    <location>
        <begin position="1031"/>
        <end position="1074"/>
    </location>
</feature>
<feature type="region of interest" description="Disordered" evidence="4">
    <location>
        <begin position="1370"/>
        <end position="1403"/>
    </location>
</feature>